<keyword evidence="7" id="KW-0378">Hydrolase</keyword>
<evidence type="ECO:0000256" key="3">
    <source>
        <dbReference type="ARBA" id="ARBA00022840"/>
    </source>
</evidence>
<evidence type="ECO:0000256" key="2">
    <source>
        <dbReference type="ARBA" id="ARBA00022741"/>
    </source>
</evidence>
<keyword evidence="4" id="KW-0143">Chaperone</keyword>
<dbReference type="Pfam" id="PF02861">
    <property type="entry name" value="Clp_N"/>
    <property type="match status" value="1"/>
</dbReference>
<dbReference type="SMART" id="SM01086">
    <property type="entry name" value="ClpB_D2-small"/>
    <property type="match status" value="1"/>
</dbReference>
<dbReference type="InterPro" id="IPR041546">
    <property type="entry name" value="ClpA/ClpB_AAA_lid"/>
</dbReference>
<dbReference type="PRINTS" id="PR00300">
    <property type="entry name" value="CLPPROTEASEA"/>
</dbReference>
<evidence type="ECO:0000256" key="1">
    <source>
        <dbReference type="ARBA" id="ARBA00022737"/>
    </source>
</evidence>
<accession>A0ABX7PGF5</accession>
<dbReference type="GO" id="GO:0008233">
    <property type="term" value="F:peptidase activity"/>
    <property type="evidence" value="ECO:0007669"/>
    <property type="project" value="UniProtKB-KW"/>
</dbReference>
<dbReference type="EMBL" id="CP022295">
    <property type="protein sequence ID" value="QSR24886.1"/>
    <property type="molecule type" value="Genomic_DNA"/>
</dbReference>
<dbReference type="InterPro" id="IPR027417">
    <property type="entry name" value="P-loop_NTPase"/>
</dbReference>
<dbReference type="InterPro" id="IPR018368">
    <property type="entry name" value="ClpA/B_CS1"/>
</dbReference>
<evidence type="ECO:0000313" key="8">
    <source>
        <dbReference type="Proteomes" id="UP000662818"/>
    </source>
</evidence>
<evidence type="ECO:0000313" key="7">
    <source>
        <dbReference type="EMBL" id="QSR24886.1"/>
    </source>
</evidence>
<keyword evidence="2" id="KW-0547">Nucleotide-binding</keyword>
<dbReference type="SMART" id="SM00382">
    <property type="entry name" value="AAA"/>
    <property type="match status" value="2"/>
</dbReference>
<reference evidence="7 8" key="1">
    <citation type="submission" date="2017-06" db="EMBL/GenBank/DDBJ databases">
        <title>Complete Genome Sequence of the Soil Carbazole-Degrading Bacterium Nocardioides aromaticivorans IC177.</title>
        <authorList>
            <person name="Vejarano F."/>
            <person name="Suzuki-Minakuchi C."/>
            <person name="Ohtsubo Y."/>
            <person name="Tsuda M."/>
            <person name="Okada K."/>
            <person name="Nojiri H."/>
        </authorList>
    </citation>
    <scope>NUCLEOTIDE SEQUENCE [LARGE SCALE GENOMIC DNA]</scope>
    <source>
        <strain evidence="7 8">IC177</strain>
    </source>
</reference>
<dbReference type="PANTHER" id="PTHR11638:SF18">
    <property type="entry name" value="HEAT SHOCK PROTEIN 104"/>
    <property type="match status" value="1"/>
</dbReference>
<dbReference type="PROSITE" id="PS00870">
    <property type="entry name" value="CLPAB_1"/>
    <property type="match status" value="1"/>
</dbReference>
<dbReference type="Pfam" id="PF07724">
    <property type="entry name" value="AAA_2"/>
    <property type="match status" value="1"/>
</dbReference>
<dbReference type="Pfam" id="PF10431">
    <property type="entry name" value="ClpB_D2-small"/>
    <property type="match status" value="1"/>
</dbReference>
<keyword evidence="8" id="KW-1185">Reference proteome</keyword>
<dbReference type="InterPro" id="IPR036628">
    <property type="entry name" value="Clp_N_dom_sf"/>
</dbReference>
<dbReference type="InterPro" id="IPR003959">
    <property type="entry name" value="ATPase_AAA_core"/>
</dbReference>
<evidence type="ECO:0000256" key="4">
    <source>
        <dbReference type="ARBA" id="ARBA00023186"/>
    </source>
</evidence>
<dbReference type="InterPro" id="IPR003593">
    <property type="entry name" value="AAA+_ATPase"/>
</dbReference>
<evidence type="ECO:0000259" key="6">
    <source>
        <dbReference type="PROSITE" id="PS51903"/>
    </source>
</evidence>
<keyword evidence="3" id="KW-0067">ATP-binding</keyword>
<feature type="domain" description="Clp R" evidence="6">
    <location>
        <begin position="1"/>
        <end position="117"/>
    </location>
</feature>
<dbReference type="SUPFAM" id="SSF81923">
    <property type="entry name" value="Double Clp-N motif"/>
    <property type="match status" value="1"/>
</dbReference>
<keyword evidence="7" id="KW-0645">Protease</keyword>
<dbReference type="PROSITE" id="PS51903">
    <property type="entry name" value="CLP_R"/>
    <property type="match status" value="1"/>
</dbReference>
<dbReference type="InterPro" id="IPR001270">
    <property type="entry name" value="ClpA/B"/>
</dbReference>
<sequence>MAGEMGTPPSPAHLLCALLDEPETIVGPVLADLELVAGDLRALGEPYVSDTAASDQGLDPVLRAAEHEAKQLDDRFVSIEHLLVAVAGRRDPFGEALRQAGLDRKASLDAVLRVRGPAGVIDGEPERYYLDVRWRPSPVSSQLLRYGRDLTDLAFRGDLDPVVGRGAEIDRVVQVLARRRKNNPVLIGEPGVGKTAIAEGLAQKIVQGDVPHALLNRRLIALDVGALVAGATYRGEFEDRVKAIVKDVGEAAGGVILFVDELHTVVGAGAAEGAVDAGNLLKPMLARGELRTLGATTLDEYRHVERDGALERRFQPILVNEPSAESAIEMLRGLRPSYEEHHGVRISESALEVAVSLSTRYIHDRHLPDKAIDLIDEAGAQRRIELDASSALHDVDSAVDLVDSDDIARVVAQWTGVPVSRLREEEIDQLNRLEGRLGERVVGQQQAIASLSGAMRNARAGLADPDRPIASVMFCGPLGVGKTHLAHALAEVMFGSSSALVQLDMSEYAERQSVTRLIGAPPGYVGYDEGGQLTEAVRRRPYCIVLLDDVEQAHQDVYGLLRQVIDHGSLTDGQGRAVSFRNVVLIMTSSLPDVAAVEQHFRADLVTRLDDVVQFAPLTRNDFEALVDLHVQSVITRLEERGVRLELTREARCHLADRARDEVSGARVLARLVQQELMAEISRKLLAGEIVDGDLVIVCRAAGGLAFNVRPCSLPA</sequence>
<dbReference type="Gene3D" id="1.10.8.60">
    <property type="match status" value="1"/>
</dbReference>
<dbReference type="CDD" id="cd19499">
    <property type="entry name" value="RecA-like_ClpB_Hsp104-like"/>
    <property type="match status" value="1"/>
</dbReference>
<dbReference type="Pfam" id="PF00004">
    <property type="entry name" value="AAA"/>
    <property type="match status" value="1"/>
</dbReference>
<dbReference type="SUPFAM" id="SSF52540">
    <property type="entry name" value="P-loop containing nucleoside triphosphate hydrolases"/>
    <property type="match status" value="2"/>
</dbReference>
<name>A0ABX7PGF5_9ACTN</name>
<organism evidence="7 8">
    <name type="scientific">Nocardioides aromaticivorans</name>
    <dbReference type="NCBI Taxonomy" id="200618"/>
    <lineage>
        <taxon>Bacteria</taxon>
        <taxon>Bacillati</taxon>
        <taxon>Actinomycetota</taxon>
        <taxon>Actinomycetes</taxon>
        <taxon>Propionibacteriales</taxon>
        <taxon>Nocardioidaceae</taxon>
        <taxon>Nocardioides</taxon>
    </lineage>
</organism>
<dbReference type="Gene3D" id="1.10.1780.10">
    <property type="entry name" value="Clp, N-terminal domain"/>
    <property type="match status" value="1"/>
</dbReference>
<dbReference type="Pfam" id="PF17871">
    <property type="entry name" value="AAA_lid_9"/>
    <property type="match status" value="1"/>
</dbReference>
<dbReference type="InterPro" id="IPR050130">
    <property type="entry name" value="ClpA_ClpB"/>
</dbReference>
<keyword evidence="1 5" id="KW-0677">Repeat</keyword>
<dbReference type="InterPro" id="IPR004176">
    <property type="entry name" value="Clp_R_N"/>
</dbReference>
<dbReference type="Proteomes" id="UP000662818">
    <property type="component" value="Chromosome"/>
</dbReference>
<dbReference type="InterPro" id="IPR019489">
    <property type="entry name" value="Clp_ATPase_C"/>
</dbReference>
<dbReference type="GO" id="GO:0006508">
    <property type="term" value="P:proteolysis"/>
    <property type="evidence" value="ECO:0007669"/>
    <property type="project" value="UniProtKB-KW"/>
</dbReference>
<dbReference type="CDD" id="cd00009">
    <property type="entry name" value="AAA"/>
    <property type="match status" value="1"/>
</dbReference>
<dbReference type="PANTHER" id="PTHR11638">
    <property type="entry name" value="ATP-DEPENDENT CLP PROTEASE"/>
    <property type="match status" value="1"/>
</dbReference>
<protein>
    <submittedName>
        <fullName evidence="7">Clp protease</fullName>
    </submittedName>
</protein>
<gene>
    <name evidence="7" type="ORF">CFH99_04555</name>
</gene>
<evidence type="ECO:0000256" key="5">
    <source>
        <dbReference type="PROSITE-ProRule" id="PRU01251"/>
    </source>
</evidence>
<dbReference type="Gene3D" id="3.40.50.300">
    <property type="entry name" value="P-loop containing nucleotide triphosphate hydrolases"/>
    <property type="match status" value="3"/>
</dbReference>
<proteinExistence type="predicted"/>